<keyword evidence="1" id="KW-0472">Membrane</keyword>
<proteinExistence type="predicted"/>
<dbReference type="AlphaFoldDB" id="A0A1G1X1Q6"/>
<evidence type="ECO:0008006" key="4">
    <source>
        <dbReference type="Google" id="ProtNLM"/>
    </source>
</evidence>
<comment type="caution">
    <text evidence="2">The sequence shown here is derived from an EMBL/GenBank/DDBJ whole genome shotgun (WGS) entry which is preliminary data.</text>
</comment>
<sequence>MKAPAFGIPYAPLAAAFLILILGGTFLLVKQDRQARDTIRKHHLVDIETGLYLARRTHGTFPPYNKLTWCGLISAPENKQVQHEIEASLRIAVEKYKNPAKPFPQDPKELERGYYYWKRSPSTFELYSILEAAPTGDRNTFACPEGIHTTYDYGISSILRENGEGGTIEYSPL</sequence>
<name>A0A1G1X1Q6_9BACT</name>
<gene>
    <name evidence="2" type="ORF">A3D99_03085</name>
</gene>
<protein>
    <recommendedName>
        <fullName evidence="4">Type II secretion system protein GspG C-terminal domain-containing protein</fullName>
    </recommendedName>
</protein>
<reference evidence="2 3" key="1">
    <citation type="journal article" date="2016" name="Nat. Commun.">
        <title>Thousands of microbial genomes shed light on interconnected biogeochemical processes in an aquifer system.</title>
        <authorList>
            <person name="Anantharaman K."/>
            <person name="Brown C.T."/>
            <person name="Hug L.A."/>
            <person name="Sharon I."/>
            <person name="Castelle C.J."/>
            <person name="Probst A.J."/>
            <person name="Thomas B.C."/>
            <person name="Singh A."/>
            <person name="Wilkins M.J."/>
            <person name="Karaoz U."/>
            <person name="Brodie E.L."/>
            <person name="Williams K.H."/>
            <person name="Hubbard S.S."/>
            <person name="Banfield J.F."/>
        </authorList>
    </citation>
    <scope>NUCLEOTIDE SEQUENCE [LARGE SCALE GENOMIC DNA]</scope>
</reference>
<evidence type="ECO:0000313" key="3">
    <source>
        <dbReference type="Proteomes" id="UP000177528"/>
    </source>
</evidence>
<organism evidence="2 3">
    <name type="scientific">Candidatus Andersenbacteria bacterium RIFCSPHIGHO2_12_FULL_45_11</name>
    <dbReference type="NCBI Taxonomy" id="1797281"/>
    <lineage>
        <taxon>Bacteria</taxon>
        <taxon>Candidatus Anderseniibacteriota</taxon>
    </lineage>
</organism>
<dbReference type="EMBL" id="MHHR01000032">
    <property type="protein sequence ID" value="OGY33287.1"/>
    <property type="molecule type" value="Genomic_DNA"/>
</dbReference>
<keyword evidence="1" id="KW-1133">Transmembrane helix</keyword>
<keyword evidence="1" id="KW-0812">Transmembrane</keyword>
<evidence type="ECO:0000313" key="2">
    <source>
        <dbReference type="EMBL" id="OGY33287.1"/>
    </source>
</evidence>
<evidence type="ECO:0000256" key="1">
    <source>
        <dbReference type="SAM" id="Phobius"/>
    </source>
</evidence>
<feature type="transmembrane region" description="Helical" evidence="1">
    <location>
        <begin position="6"/>
        <end position="29"/>
    </location>
</feature>
<dbReference type="Proteomes" id="UP000177528">
    <property type="component" value="Unassembled WGS sequence"/>
</dbReference>
<accession>A0A1G1X1Q6</accession>